<sequence length="419" mass="47734">MNYTTLLEEVKQYALHFFGVHDNQQFLYHNLNHTESVVKSATLLAAHYHLSDRDFFIVLAAAWFHDMAYYTGPADGHEKNAVELMRVFLKDKGVDELTISEVGDCILATCLKNPPEELNLNQRIVKDADVFHWGTDEFLDRSKLMRKEAETRFGKKIGKKEWTEGTIRLLESHEYVTDYARELLQAKKLENLARLKQRLHQQEPSGSGVKEERAAKAVPGGAGHGKASVAIPESVVIKKKKSDRPERGIETMFRITSNNHQRLSDMADNKAHIMITTTSIILSVLLSVLLRKLEDNPHLVIPTMLLLVVCVVTLVFSILATRPNLPKGTFTHQDIDEKKVNLLFFGNFYQMSYEAYSEAMHVMMEDSDFLYSSLIKDVYSQGVVLSRKYRLLRNAYDVFMFGIIVSVLGFAIATIFFGH</sequence>
<dbReference type="GO" id="GO:0005886">
    <property type="term" value="C:plasma membrane"/>
    <property type="evidence" value="ECO:0007669"/>
    <property type="project" value="UniProtKB-SubCell"/>
</dbReference>
<dbReference type="OrthoDB" id="5728337at2"/>
<keyword evidence="5 9" id="KW-1133">Transmembrane helix</keyword>
<dbReference type="EMBL" id="SDHZ01000001">
    <property type="protein sequence ID" value="RXK85864.1"/>
    <property type="molecule type" value="Genomic_DNA"/>
</dbReference>
<dbReference type="Pfam" id="PF01966">
    <property type="entry name" value="HD"/>
    <property type="match status" value="1"/>
</dbReference>
<feature type="transmembrane region" description="Helical" evidence="9">
    <location>
        <begin position="271"/>
        <end position="293"/>
    </location>
</feature>
<keyword evidence="3 9" id="KW-0812">Transmembrane</keyword>
<keyword evidence="6" id="KW-0051">Antiviral defense</keyword>
<evidence type="ECO:0000256" key="9">
    <source>
        <dbReference type="SAM" id="Phobius"/>
    </source>
</evidence>
<feature type="domain" description="Pycsar effector protein" evidence="11">
    <location>
        <begin position="252"/>
        <end position="412"/>
    </location>
</feature>
<feature type="domain" description="HD" evidence="10">
    <location>
        <begin position="31"/>
        <end position="133"/>
    </location>
</feature>
<evidence type="ECO:0000256" key="8">
    <source>
        <dbReference type="SAM" id="MobiDB-lite"/>
    </source>
</evidence>
<dbReference type="InterPro" id="IPR043760">
    <property type="entry name" value="PycTM_dom"/>
</dbReference>
<evidence type="ECO:0000313" key="13">
    <source>
        <dbReference type="Proteomes" id="UP000290545"/>
    </source>
</evidence>
<evidence type="ECO:0000256" key="2">
    <source>
        <dbReference type="ARBA" id="ARBA00022475"/>
    </source>
</evidence>
<keyword evidence="13" id="KW-1185">Reference proteome</keyword>
<evidence type="ECO:0000313" key="12">
    <source>
        <dbReference type="EMBL" id="RXK85864.1"/>
    </source>
</evidence>
<comment type="subcellular location">
    <subcellularLocation>
        <location evidence="1">Cell membrane</location>
    </subcellularLocation>
</comment>
<dbReference type="InterPro" id="IPR003607">
    <property type="entry name" value="HD/PDEase_dom"/>
</dbReference>
<evidence type="ECO:0000256" key="5">
    <source>
        <dbReference type="ARBA" id="ARBA00022989"/>
    </source>
</evidence>
<keyword evidence="4" id="KW-0547">Nucleotide-binding</keyword>
<name>A0A4Q1D918_9BACT</name>
<dbReference type="GO" id="GO:0051607">
    <property type="term" value="P:defense response to virus"/>
    <property type="evidence" value="ECO:0007669"/>
    <property type="project" value="UniProtKB-KW"/>
</dbReference>
<gene>
    <name evidence="12" type="ORF">ESB13_03375</name>
</gene>
<feature type="transmembrane region" description="Helical" evidence="9">
    <location>
        <begin position="395"/>
        <end position="417"/>
    </location>
</feature>
<dbReference type="Pfam" id="PF18967">
    <property type="entry name" value="PycTM"/>
    <property type="match status" value="1"/>
</dbReference>
<evidence type="ECO:0000256" key="3">
    <source>
        <dbReference type="ARBA" id="ARBA00022692"/>
    </source>
</evidence>
<dbReference type="GO" id="GO:0000166">
    <property type="term" value="F:nucleotide binding"/>
    <property type="evidence" value="ECO:0007669"/>
    <property type="project" value="UniProtKB-KW"/>
</dbReference>
<dbReference type="InterPro" id="IPR006674">
    <property type="entry name" value="HD_domain"/>
</dbReference>
<dbReference type="RefSeq" id="WP_129001615.1">
    <property type="nucleotide sequence ID" value="NZ_SDHZ01000001.1"/>
</dbReference>
<dbReference type="AlphaFoldDB" id="A0A4Q1D918"/>
<accession>A0A4Q1D918</accession>
<protein>
    <submittedName>
        <fullName evidence="12">HD domain-containing protein</fullName>
    </submittedName>
</protein>
<evidence type="ECO:0000256" key="6">
    <source>
        <dbReference type="ARBA" id="ARBA00023118"/>
    </source>
</evidence>
<proteinExistence type="predicted"/>
<comment type="caution">
    <text evidence="12">The sequence shown here is derived from an EMBL/GenBank/DDBJ whole genome shotgun (WGS) entry which is preliminary data.</text>
</comment>
<keyword evidence="2" id="KW-1003">Cell membrane</keyword>
<keyword evidence="7 9" id="KW-0472">Membrane</keyword>
<evidence type="ECO:0000259" key="11">
    <source>
        <dbReference type="Pfam" id="PF18967"/>
    </source>
</evidence>
<dbReference type="Proteomes" id="UP000290545">
    <property type="component" value="Unassembled WGS sequence"/>
</dbReference>
<dbReference type="SUPFAM" id="SSF109604">
    <property type="entry name" value="HD-domain/PDEase-like"/>
    <property type="match status" value="1"/>
</dbReference>
<feature type="transmembrane region" description="Helical" evidence="9">
    <location>
        <begin position="299"/>
        <end position="320"/>
    </location>
</feature>
<evidence type="ECO:0000259" key="10">
    <source>
        <dbReference type="Pfam" id="PF01966"/>
    </source>
</evidence>
<evidence type="ECO:0000256" key="7">
    <source>
        <dbReference type="ARBA" id="ARBA00023136"/>
    </source>
</evidence>
<evidence type="ECO:0000256" key="1">
    <source>
        <dbReference type="ARBA" id="ARBA00004236"/>
    </source>
</evidence>
<organism evidence="12 13">
    <name type="scientific">Filimonas effusa</name>
    <dbReference type="NCBI Taxonomy" id="2508721"/>
    <lineage>
        <taxon>Bacteria</taxon>
        <taxon>Pseudomonadati</taxon>
        <taxon>Bacteroidota</taxon>
        <taxon>Chitinophagia</taxon>
        <taxon>Chitinophagales</taxon>
        <taxon>Chitinophagaceae</taxon>
        <taxon>Filimonas</taxon>
    </lineage>
</organism>
<evidence type="ECO:0000256" key="4">
    <source>
        <dbReference type="ARBA" id="ARBA00022741"/>
    </source>
</evidence>
<dbReference type="Gene3D" id="1.10.3210.10">
    <property type="entry name" value="Hypothetical protein af1432"/>
    <property type="match status" value="1"/>
</dbReference>
<feature type="region of interest" description="Disordered" evidence="8">
    <location>
        <begin position="199"/>
        <end position="226"/>
    </location>
</feature>
<reference evidence="12 13" key="1">
    <citation type="submission" date="2019-01" db="EMBL/GenBank/DDBJ databases">
        <title>Filimonas sp. strain TTM-71.</title>
        <authorList>
            <person name="Chen W.-M."/>
        </authorList>
    </citation>
    <scope>NUCLEOTIDE SEQUENCE [LARGE SCALE GENOMIC DNA]</scope>
    <source>
        <strain evidence="12 13">TTM-71</strain>
    </source>
</reference>
<dbReference type="CDD" id="cd00077">
    <property type="entry name" value="HDc"/>
    <property type="match status" value="1"/>
</dbReference>